<feature type="region of interest" description="Disordered" evidence="7">
    <location>
        <begin position="875"/>
        <end position="895"/>
    </location>
</feature>
<dbReference type="FunFam" id="2.60.40.10:FF:000069">
    <property type="entry name" value="Alpha-protein kinase 3"/>
    <property type="match status" value="1"/>
</dbReference>
<comment type="similarity">
    <text evidence="1">Belongs to the protein kinase superfamily. Alpha-type protein kinase family. ALPK subfamily.</text>
</comment>
<feature type="compositionally biased region" description="Basic and acidic residues" evidence="7">
    <location>
        <begin position="1291"/>
        <end position="1308"/>
    </location>
</feature>
<feature type="compositionally biased region" description="Polar residues" evidence="7">
    <location>
        <begin position="1165"/>
        <end position="1176"/>
    </location>
</feature>
<evidence type="ECO:0000256" key="4">
    <source>
        <dbReference type="ARBA" id="ARBA00023319"/>
    </source>
</evidence>
<name>A0AAD8LVQ1_ACIOX</name>
<evidence type="ECO:0000256" key="2">
    <source>
        <dbReference type="ARBA" id="ARBA00012513"/>
    </source>
</evidence>
<feature type="compositionally biased region" description="Polar residues" evidence="7">
    <location>
        <begin position="125"/>
        <end position="148"/>
    </location>
</feature>
<feature type="compositionally biased region" description="Polar residues" evidence="7">
    <location>
        <begin position="811"/>
        <end position="828"/>
    </location>
</feature>
<keyword evidence="10" id="KW-1185">Reference proteome</keyword>
<dbReference type="PANTHER" id="PTHR47091">
    <property type="entry name" value="ALPHA-PROTEIN KINASE 2-RELATED"/>
    <property type="match status" value="1"/>
</dbReference>
<organism evidence="9 10">
    <name type="scientific">Acipenser oxyrinchus oxyrinchus</name>
    <dbReference type="NCBI Taxonomy" id="40147"/>
    <lineage>
        <taxon>Eukaryota</taxon>
        <taxon>Metazoa</taxon>
        <taxon>Chordata</taxon>
        <taxon>Craniata</taxon>
        <taxon>Vertebrata</taxon>
        <taxon>Euteleostomi</taxon>
        <taxon>Actinopterygii</taxon>
        <taxon>Chondrostei</taxon>
        <taxon>Acipenseriformes</taxon>
        <taxon>Acipenseridae</taxon>
        <taxon>Acipenser</taxon>
    </lineage>
</organism>
<dbReference type="InterPro" id="IPR007110">
    <property type="entry name" value="Ig-like_dom"/>
</dbReference>
<dbReference type="PROSITE" id="PS50835">
    <property type="entry name" value="IG_LIKE"/>
    <property type="match status" value="1"/>
</dbReference>
<evidence type="ECO:0000256" key="5">
    <source>
        <dbReference type="ARBA" id="ARBA00047899"/>
    </source>
</evidence>
<dbReference type="PANTHER" id="PTHR47091:SF2">
    <property type="entry name" value="ALPHA-PROTEIN KINASE 2"/>
    <property type="match status" value="1"/>
</dbReference>
<dbReference type="Pfam" id="PF07679">
    <property type="entry name" value="I-set"/>
    <property type="match status" value="1"/>
</dbReference>
<proteinExistence type="inferred from homology"/>
<dbReference type="InterPro" id="IPR003599">
    <property type="entry name" value="Ig_sub"/>
</dbReference>
<dbReference type="InterPro" id="IPR003598">
    <property type="entry name" value="Ig_sub2"/>
</dbReference>
<dbReference type="SMART" id="SM00408">
    <property type="entry name" value="IGc2"/>
    <property type="match status" value="1"/>
</dbReference>
<feature type="compositionally biased region" description="Basic and acidic residues" evidence="7">
    <location>
        <begin position="1180"/>
        <end position="1191"/>
    </location>
</feature>
<dbReference type="InterPro" id="IPR013783">
    <property type="entry name" value="Ig-like_fold"/>
</dbReference>
<evidence type="ECO:0000256" key="7">
    <source>
        <dbReference type="SAM" id="MobiDB-lite"/>
    </source>
</evidence>
<gene>
    <name evidence="9" type="ORF">AOXY_G945</name>
</gene>
<evidence type="ECO:0000256" key="1">
    <source>
        <dbReference type="ARBA" id="ARBA00008651"/>
    </source>
</evidence>
<dbReference type="SUPFAM" id="SSF48726">
    <property type="entry name" value="Immunoglobulin"/>
    <property type="match status" value="1"/>
</dbReference>
<feature type="compositionally biased region" description="Basic and acidic residues" evidence="7">
    <location>
        <begin position="1120"/>
        <end position="1138"/>
    </location>
</feature>
<dbReference type="EMBL" id="JAGXEW010000001">
    <property type="protein sequence ID" value="KAK1176128.1"/>
    <property type="molecule type" value="Genomic_DNA"/>
</dbReference>
<feature type="compositionally biased region" description="Basic and acidic residues" evidence="7">
    <location>
        <begin position="795"/>
        <end position="807"/>
    </location>
</feature>
<dbReference type="InterPro" id="IPR036179">
    <property type="entry name" value="Ig-like_dom_sf"/>
</dbReference>
<reference evidence="9" key="1">
    <citation type="submission" date="2022-02" db="EMBL/GenBank/DDBJ databases">
        <title>Atlantic sturgeon de novo genome assembly.</title>
        <authorList>
            <person name="Stock M."/>
            <person name="Klopp C."/>
            <person name="Guiguen Y."/>
            <person name="Cabau C."/>
            <person name="Parinello H."/>
            <person name="Santidrian Yebra-Pimentel E."/>
            <person name="Kuhl H."/>
            <person name="Dirks R.P."/>
            <person name="Guessner J."/>
            <person name="Wuertz S."/>
            <person name="Du K."/>
            <person name="Schartl M."/>
        </authorList>
    </citation>
    <scope>NUCLEOTIDE SEQUENCE</scope>
    <source>
        <strain evidence="9">STURGEONOMICS-FGT-2020</strain>
        <tissue evidence="9">Whole blood</tissue>
    </source>
</reference>
<protein>
    <recommendedName>
        <fullName evidence="2">non-specific serine/threonine protein kinase</fullName>
        <ecNumber evidence="2">2.7.11.1</ecNumber>
    </recommendedName>
</protein>
<evidence type="ECO:0000256" key="6">
    <source>
        <dbReference type="ARBA" id="ARBA00048679"/>
    </source>
</evidence>
<comment type="catalytic activity">
    <reaction evidence="6">
        <text>L-seryl-[protein] + ATP = O-phospho-L-seryl-[protein] + ADP + H(+)</text>
        <dbReference type="Rhea" id="RHEA:17989"/>
        <dbReference type="Rhea" id="RHEA-COMP:9863"/>
        <dbReference type="Rhea" id="RHEA-COMP:11604"/>
        <dbReference type="ChEBI" id="CHEBI:15378"/>
        <dbReference type="ChEBI" id="CHEBI:29999"/>
        <dbReference type="ChEBI" id="CHEBI:30616"/>
        <dbReference type="ChEBI" id="CHEBI:83421"/>
        <dbReference type="ChEBI" id="CHEBI:456216"/>
        <dbReference type="EC" id="2.7.11.1"/>
    </reaction>
</comment>
<keyword evidence="3" id="KW-0677">Repeat</keyword>
<dbReference type="SMART" id="SM00409">
    <property type="entry name" value="IG"/>
    <property type="match status" value="1"/>
</dbReference>
<sequence>MSSGPHEEPSSPHFILTLTSQAVPENEDVRFFCTIAGTPEPTVTWYRNGQILINTNEPTEQETLMGNYIHTLHLPKCTEDDAAVYQVYARNNKGMSSCSAVLEVGSFTRMRVFERMLRKTKGTELDTQPQDKAAQQSSRVDGSKTMASDEQCPALVQSGSINDEQPTKEKNSYLDINTLKNAYTSKNITNKTKKCKVTTHRLKVEDGSPSYNSPPVIRNGKDVAGRDIDIYDKHHLGCEYSDLAEPMTKLVAPVGADIHAVSQAENHTQINSKNGCSFHNTPSVDTCLITAEEFNLDDLDDSECSDVMTEYTNAIWQARLQGIELPLLKEGDHSDDDLSLEKEYIVNSPEKVKKLLESSDSKAVDAISGGQSRVKKSAVYGSPSENNPSSKHRDMVHTATQYQGEWLAIKPQAQTTMAIKNKGLEKAEDNCVNIILPEHKYKKVAEKNIEVTNERNVTDLNSLSGICEGELALKVKGEHLSETDKEEIKGKIKNIAQSREENSNGIINSEKESALKQSGTLDSKKLCKWDLSNVVPKCENFIPMETKAILSNSSTVRDNCTEESLFTEKTDRIYPCERTSHKKQFGFMCEELNIQMTETRHYPEIEETPTGSYLHCKESGRFNSSLEILHRIKAEAAENFNEPLDSLCLKNSCLSEDLNVKMDQHNNDGKTLSQTQYSSTATNTLDKPLQLKRSPSFDGCEFAKCSMKNQNVNLCNNTPRQDSDLKDILPTSFTGAEGSQEGNAQYKTRDDFQHTKESVFLRNGASQENLRYTDSSLNIKWCNVIDNESHIHDESLSSKLPHDEGPFKDNSCGSTSAISPSNKVNSMTNQINNLGNEVSDTNILPAAIKKKPPMNDTSKSAFSLLNQKDDIQKYKTTNSDTKSPHRTSRHEAQTISPPVKTNTSINLLKGSEFEIINEKHVSTTDGRNVTESNFRCIPGDLILQEVIATDQQSVIQLPKETLESCTIWKPVPEQNENNVMVITDEKVSNQIKSAHLSFIEIDTTVPQTAILETVDLSMMCASVPEHAVANLVTVGLEKSNVVPSEKMNHSVEQTVLQQAEKTSESSVILKSHSKAFNGKSVTQNTDRMKTGTSKQQGKEQNTSKSCGGQIKNVQQVKGVESPKKVPKDQKSPFMDKDSNNNTGGSKEKDAAFRAKQLLLSKKNLENPTPAASSNPRKGNPVKDNEHKHSTAKELPLSARRKITSPDKSGKHSAPEETQSATEVHQQREEITKRMRLSGERTKGASVEAKQHKQHLGEIEHLGLKKKEGQRATGQETPKRNHNEPHKKKHPIKEENKGKVKKQIEHFSS</sequence>
<feature type="region of interest" description="Disordered" evidence="7">
    <location>
        <begin position="795"/>
        <end position="828"/>
    </location>
</feature>
<feature type="domain" description="Ig-like" evidence="8">
    <location>
        <begin position="12"/>
        <end position="103"/>
    </location>
</feature>
<evidence type="ECO:0000256" key="3">
    <source>
        <dbReference type="ARBA" id="ARBA00022737"/>
    </source>
</evidence>
<dbReference type="Proteomes" id="UP001230051">
    <property type="component" value="Unassembled WGS sequence"/>
</dbReference>
<dbReference type="Gene3D" id="2.60.40.10">
    <property type="entry name" value="Immunoglobulins"/>
    <property type="match status" value="1"/>
</dbReference>
<feature type="region of interest" description="Disordered" evidence="7">
    <location>
        <begin position="1058"/>
        <end position="1308"/>
    </location>
</feature>
<evidence type="ECO:0000313" key="9">
    <source>
        <dbReference type="EMBL" id="KAK1176128.1"/>
    </source>
</evidence>
<feature type="compositionally biased region" description="Basic and acidic residues" evidence="7">
    <location>
        <begin position="1203"/>
        <end position="1214"/>
    </location>
</feature>
<dbReference type="GO" id="GO:0004674">
    <property type="term" value="F:protein serine/threonine kinase activity"/>
    <property type="evidence" value="ECO:0007669"/>
    <property type="project" value="UniProtKB-EC"/>
</dbReference>
<dbReference type="EC" id="2.7.11.1" evidence="2"/>
<accession>A0AAD8LVQ1</accession>
<feature type="region of interest" description="Disordered" evidence="7">
    <location>
        <begin position="366"/>
        <end position="394"/>
    </location>
</feature>
<feature type="region of interest" description="Disordered" evidence="7">
    <location>
        <begin position="120"/>
        <end position="149"/>
    </location>
</feature>
<evidence type="ECO:0000259" key="8">
    <source>
        <dbReference type="PROSITE" id="PS50835"/>
    </source>
</evidence>
<comment type="caution">
    <text evidence="9">The sequence shown here is derived from an EMBL/GenBank/DDBJ whole genome shotgun (WGS) entry which is preliminary data.</text>
</comment>
<dbReference type="InterPro" id="IPR013098">
    <property type="entry name" value="Ig_I-set"/>
</dbReference>
<feature type="compositionally biased region" description="Polar residues" evidence="7">
    <location>
        <begin position="1079"/>
        <end position="1115"/>
    </location>
</feature>
<evidence type="ECO:0000313" key="10">
    <source>
        <dbReference type="Proteomes" id="UP001230051"/>
    </source>
</evidence>
<comment type="catalytic activity">
    <reaction evidence="5">
        <text>L-threonyl-[protein] + ATP = O-phospho-L-threonyl-[protein] + ADP + H(+)</text>
        <dbReference type="Rhea" id="RHEA:46608"/>
        <dbReference type="Rhea" id="RHEA-COMP:11060"/>
        <dbReference type="Rhea" id="RHEA-COMP:11605"/>
        <dbReference type="ChEBI" id="CHEBI:15378"/>
        <dbReference type="ChEBI" id="CHEBI:30013"/>
        <dbReference type="ChEBI" id="CHEBI:30616"/>
        <dbReference type="ChEBI" id="CHEBI:61977"/>
        <dbReference type="ChEBI" id="CHEBI:456216"/>
        <dbReference type="EC" id="2.7.11.1"/>
    </reaction>
</comment>
<keyword evidence="4" id="KW-0393">Immunoglobulin domain</keyword>
<feature type="compositionally biased region" description="Basic and acidic residues" evidence="7">
    <location>
        <begin position="1224"/>
        <end position="1269"/>
    </location>
</feature>
<feature type="compositionally biased region" description="Polar residues" evidence="7">
    <location>
        <begin position="1058"/>
        <end position="1068"/>
    </location>
</feature>